<dbReference type="SUPFAM" id="SSF50486">
    <property type="entry name" value="FMT C-terminal domain-like"/>
    <property type="match status" value="1"/>
</dbReference>
<dbReference type="Gene3D" id="3.40.50.170">
    <property type="entry name" value="Formyl transferase, N-terminal domain"/>
    <property type="match status" value="1"/>
</dbReference>
<dbReference type="AlphaFoldDB" id="E0UT85"/>
<dbReference type="CDD" id="cd08821">
    <property type="entry name" value="FMT_core_like_1"/>
    <property type="match status" value="1"/>
</dbReference>
<gene>
    <name evidence="2" type="ordered locus">Saut_0139</name>
</gene>
<name>E0UT85_SULAO</name>
<dbReference type="InterPro" id="IPR049355">
    <property type="entry name" value="Formyl_trans-like_C"/>
</dbReference>
<dbReference type="Gene3D" id="3.10.25.20">
    <property type="match status" value="1"/>
</dbReference>
<sequence length="231" mass="27117">MNNIVIATIKEWNIQNYFTLKEKYSALYKFHLISNKDELTIDYLLELRPKYIFFPHWSWIIPKEVYLNFECIIFHMTDLPFGRGGSPLQNLIVREIYDTKISALKVESGLDTGDIYLKEDFNISLGSAEENFIKLSNIVFSKMIPKFLNSSLLPLAQNGKSIIFQRRKPHESNMNSINEISITKLYDFIRMLDAEDYPKAYIDLDNLKIEFSEVHMKNKKLVGRFEVIENV</sequence>
<accession>E0UT85</accession>
<dbReference type="RefSeq" id="WP_013325944.1">
    <property type="nucleotide sequence ID" value="NC_014506.1"/>
</dbReference>
<organism evidence="2 3">
    <name type="scientific">Sulfurimonas autotrophica (strain ATCC BAA-671 / DSM 16294 / JCM 11897 / OK10)</name>
    <dbReference type="NCBI Taxonomy" id="563040"/>
    <lineage>
        <taxon>Bacteria</taxon>
        <taxon>Pseudomonadati</taxon>
        <taxon>Campylobacterota</taxon>
        <taxon>Epsilonproteobacteria</taxon>
        <taxon>Campylobacterales</taxon>
        <taxon>Sulfurimonadaceae</taxon>
        <taxon>Sulfurimonas</taxon>
    </lineage>
</organism>
<dbReference type="KEGG" id="sua:Saut_0139"/>
<reference evidence="3" key="1">
    <citation type="journal article" date="2010" name="Stand. Genomic Sci.">
        <title>Complete genome sequence of Sulfurimonas autotrophica type strain (OK10).</title>
        <authorList>
            <person name="Sikorski J."/>
            <person name="Munk C."/>
            <person name="Lapidus A."/>
            <person name="Djao O."/>
            <person name="Lucas S."/>
            <person name="Glavina Del Rio T."/>
            <person name="Nolan M."/>
            <person name="Tice H."/>
            <person name="Han C."/>
            <person name="Cheng J."/>
            <person name="Tapia R."/>
            <person name="Goodwin L."/>
            <person name="Pitluck S."/>
            <person name="Liolios K."/>
            <person name="Ivanova N."/>
            <person name="Mavromatis K."/>
            <person name="Mikhailova N."/>
            <person name="Pati A."/>
            <person name="Sims D."/>
            <person name="Meincke L."/>
            <person name="Brettin T."/>
            <person name="Detter J."/>
            <person name="Chen A."/>
            <person name="Palaniappan K."/>
            <person name="Land M."/>
            <person name="Hauser L."/>
            <person name="Chang Y."/>
            <person name="Jeffries C."/>
            <person name="Rohde M."/>
            <person name="Lang E."/>
            <person name="Spring S."/>
            <person name="Goker M."/>
            <person name="Woyke T."/>
            <person name="Bristow J."/>
            <person name="Eisen J."/>
            <person name="Markowitz V."/>
            <person name="Hugenholtz P."/>
            <person name="Kyrpides N."/>
            <person name="Klenk H."/>
        </authorList>
    </citation>
    <scope>NUCLEOTIDE SEQUENCE [LARGE SCALE GENOMIC DNA]</scope>
    <source>
        <strain evidence="3">ATCC BAA-671 / DSM 16294 / JCM 11897 / OK10</strain>
    </source>
</reference>
<keyword evidence="3" id="KW-1185">Reference proteome</keyword>
<dbReference type="HOGENOM" id="CLU_105782_0_0_7"/>
<dbReference type="OrthoDB" id="5355061at2"/>
<proteinExistence type="predicted"/>
<protein>
    <recommendedName>
        <fullName evidence="1">Methionyl-tRNA formyltransferase-like C-terminal domain-containing protein</fullName>
    </recommendedName>
</protein>
<evidence type="ECO:0000313" key="2">
    <source>
        <dbReference type="EMBL" id="ADN08188.1"/>
    </source>
</evidence>
<dbReference type="Proteomes" id="UP000007803">
    <property type="component" value="Chromosome"/>
</dbReference>
<feature type="domain" description="Methionyl-tRNA formyltransferase-like C-terminal" evidence="1">
    <location>
        <begin position="169"/>
        <end position="226"/>
    </location>
</feature>
<dbReference type="SUPFAM" id="SSF53328">
    <property type="entry name" value="Formyltransferase"/>
    <property type="match status" value="1"/>
</dbReference>
<dbReference type="InterPro" id="IPR011034">
    <property type="entry name" value="Formyl_transferase-like_C_sf"/>
</dbReference>
<evidence type="ECO:0000313" key="3">
    <source>
        <dbReference type="Proteomes" id="UP000007803"/>
    </source>
</evidence>
<dbReference type="Pfam" id="PF21553">
    <property type="entry name" value="Formyl_trans_C_2"/>
    <property type="match status" value="1"/>
</dbReference>
<evidence type="ECO:0000259" key="1">
    <source>
        <dbReference type="Pfam" id="PF21553"/>
    </source>
</evidence>
<dbReference type="STRING" id="563040.Saut_0139"/>
<dbReference type="InterPro" id="IPR036477">
    <property type="entry name" value="Formyl_transf_N_sf"/>
</dbReference>
<dbReference type="EMBL" id="CP002205">
    <property type="protein sequence ID" value="ADN08188.1"/>
    <property type="molecule type" value="Genomic_DNA"/>
</dbReference>
<dbReference type="eggNOG" id="COG0223">
    <property type="taxonomic scope" value="Bacteria"/>
</dbReference>
<dbReference type="GO" id="GO:0003824">
    <property type="term" value="F:catalytic activity"/>
    <property type="evidence" value="ECO:0007669"/>
    <property type="project" value="InterPro"/>
</dbReference>